<evidence type="ECO:0000313" key="2">
    <source>
        <dbReference type="EMBL" id="KAG2489167.1"/>
    </source>
</evidence>
<gene>
    <name evidence="2" type="ORF">HYH03_012393</name>
</gene>
<sequence>MTEPGRKRRFAEADDAQTRARLEAHLRERLQLGSLKQQDKRNIGWTLGELGWWTFCWAQEQRQPLSRVLNAVDFAMAAKWIAGERGLGSLHGPPAPEEGLRRLSAALAAKYYEVDMASLLLDFMAPPAQPWEGAAEGPGAPGSAAGAAAGGGAGAGGGQDPSAAQPVRRPAQRRATAGPDGSRPQAAVPVIVIGPPAPPPGPPPGPPLRHHSTQTWGQAPKPEPREPLEGPPPGPVWGGGGAGLGPGADAGGSPALRGPHCINRGIQAGPGAGSGFGLLPRSTGAEAGAGGSTAGPSAAPRGQQAAPSSGAPPAQSQAPAPPSGPSYDRQALRQQLLQPRAPGARASAPPPPPPPPGPPPGPPPPPGPGRGSGPAAHFSLPPAPRYGAAHAPQAAGGPPDRDASAPGPGLTSAGAAGRSAMQPPPPRPAPAQRQAPAPAAPPSPLFTQPELPTQAYPPPPPRPHSDPHPPPHEATQRSAWRRVPLAAARPGPGPGPAPPLGSPGPASTVGTGASSGGPPTPGPTSATATAAGPRGPAAATASVAASAPPRAWPGGSRQLAAAGGSGAGGQPRSAPAGSAAAGGGAGPSSAGAGAVPGPGGGSALPPTPRLLVEFRRRRSHGALEDKLRKHLAKLGNSKLKAYCRSEGVPWTLLDVAAYGVALRKLAPHCPLDWAEAVRFIATANAAPPGSPPAAPPPLAPALLERVASSMRAAAGKYDLPRFVEKQTRLPGAAGAGAPPLPVGPAATSAGAAAAPAPAPAAAALALRAPASSAGGGGGAAGAPGSPGGLSALQAAAGRIRGAAVITKRGGGGGGGGAAAGGGPGAGLAGLEQRLRTHLKRLGKPVTTLRRRNLREGLGWSLLDLVVLDRDCRLQRSCSDLDEGEAVRRLAAQRGQALTPELMAAVSAGMREAHAKFRLGAFVEGELAKRAKRRQRAGAGGPGGGGGGWRRGGQRGRLEVPGAVGGRLCNRTGAAGVGGCGASGGRWSGGVRGSEADAGCALQA</sequence>
<feature type="compositionally biased region" description="Basic and acidic residues" evidence="1">
    <location>
        <begin position="463"/>
        <end position="475"/>
    </location>
</feature>
<dbReference type="EMBL" id="JAEHOE010000076">
    <property type="protein sequence ID" value="KAG2489167.1"/>
    <property type="molecule type" value="Genomic_DNA"/>
</dbReference>
<reference evidence="2" key="1">
    <citation type="journal article" date="2020" name="bioRxiv">
        <title>Comparative genomics of Chlamydomonas.</title>
        <authorList>
            <person name="Craig R.J."/>
            <person name="Hasan A.R."/>
            <person name="Ness R.W."/>
            <person name="Keightley P.D."/>
        </authorList>
    </citation>
    <scope>NUCLEOTIDE SEQUENCE</scope>
    <source>
        <strain evidence="2">CCAP 11/70</strain>
    </source>
</reference>
<dbReference type="OrthoDB" id="10665555at2759"/>
<evidence type="ECO:0000256" key="1">
    <source>
        <dbReference type="SAM" id="MobiDB-lite"/>
    </source>
</evidence>
<feature type="compositionally biased region" description="Low complexity" evidence="1">
    <location>
        <begin position="132"/>
        <end position="147"/>
    </location>
</feature>
<feature type="compositionally biased region" description="Low complexity" evidence="1">
    <location>
        <begin position="332"/>
        <end position="347"/>
    </location>
</feature>
<name>A0A835XQC1_9CHLO</name>
<dbReference type="Proteomes" id="UP000612055">
    <property type="component" value="Unassembled WGS sequence"/>
</dbReference>
<feature type="compositionally biased region" description="Low complexity" evidence="1">
    <location>
        <begin position="523"/>
        <end position="562"/>
    </location>
</feature>
<protein>
    <submittedName>
        <fullName evidence="2">Uncharacterized protein</fullName>
    </submittedName>
</protein>
<keyword evidence="3" id="KW-1185">Reference proteome</keyword>
<feature type="compositionally biased region" description="Low complexity" evidence="1">
    <location>
        <begin position="503"/>
        <end position="512"/>
    </location>
</feature>
<comment type="caution">
    <text evidence="2">The sequence shown here is derived from an EMBL/GenBank/DDBJ whole genome shotgun (WGS) entry which is preliminary data.</text>
</comment>
<feature type="compositionally biased region" description="Low complexity" evidence="1">
    <location>
        <begin position="294"/>
        <end position="318"/>
    </location>
</feature>
<feature type="compositionally biased region" description="Pro residues" evidence="1">
    <location>
        <begin position="195"/>
        <end position="207"/>
    </location>
</feature>
<feature type="compositionally biased region" description="Low complexity" evidence="1">
    <location>
        <begin position="570"/>
        <end position="579"/>
    </location>
</feature>
<feature type="compositionally biased region" description="Gly residues" evidence="1">
    <location>
        <begin position="937"/>
        <end position="950"/>
    </location>
</feature>
<accession>A0A835XQC1</accession>
<feature type="compositionally biased region" description="Low complexity" evidence="1">
    <location>
        <begin position="385"/>
        <end position="398"/>
    </location>
</feature>
<feature type="region of interest" description="Disordered" evidence="1">
    <location>
        <begin position="132"/>
        <end position="607"/>
    </location>
</feature>
<evidence type="ECO:0000313" key="3">
    <source>
        <dbReference type="Proteomes" id="UP000612055"/>
    </source>
</evidence>
<feature type="compositionally biased region" description="Pro residues" evidence="1">
    <location>
        <begin position="491"/>
        <end position="502"/>
    </location>
</feature>
<proteinExistence type="predicted"/>
<feature type="compositionally biased region" description="Gly residues" evidence="1">
    <location>
        <begin position="148"/>
        <end position="159"/>
    </location>
</feature>
<feature type="compositionally biased region" description="Pro residues" evidence="1">
    <location>
        <begin position="348"/>
        <end position="368"/>
    </location>
</feature>
<feature type="compositionally biased region" description="Gly residues" evidence="1">
    <location>
        <begin position="236"/>
        <end position="250"/>
    </location>
</feature>
<feature type="region of interest" description="Disordered" evidence="1">
    <location>
        <begin position="931"/>
        <end position="955"/>
    </location>
</feature>
<organism evidence="2 3">
    <name type="scientific">Edaphochlamys debaryana</name>
    <dbReference type="NCBI Taxonomy" id="47281"/>
    <lineage>
        <taxon>Eukaryota</taxon>
        <taxon>Viridiplantae</taxon>
        <taxon>Chlorophyta</taxon>
        <taxon>core chlorophytes</taxon>
        <taxon>Chlorophyceae</taxon>
        <taxon>CS clade</taxon>
        <taxon>Chlamydomonadales</taxon>
        <taxon>Chlamydomonadales incertae sedis</taxon>
        <taxon>Edaphochlamys</taxon>
    </lineage>
</organism>
<feature type="compositionally biased region" description="Low complexity" evidence="1">
    <location>
        <begin position="160"/>
        <end position="175"/>
    </location>
</feature>
<dbReference type="AlphaFoldDB" id="A0A835XQC1"/>